<dbReference type="SMART" id="SM00382">
    <property type="entry name" value="AAA"/>
    <property type="match status" value="1"/>
</dbReference>
<dbReference type="Pfam" id="PF00005">
    <property type="entry name" value="ABC_tran"/>
    <property type="match status" value="1"/>
</dbReference>
<evidence type="ECO:0000256" key="5">
    <source>
        <dbReference type="ARBA" id="ARBA00022970"/>
    </source>
</evidence>
<keyword evidence="3" id="KW-0547">Nucleotide-binding</keyword>
<dbReference type="PANTHER" id="PTHR43820:SF4">
    <property type="entry name" value="HIGH-AFFINITY BRANCHED-CHAIN AMINO ACID TRANSPORT ATP-BINDING PROTEIN LIVF"/>
    <property type="match status" value="1"/>
</dbReference>
<dbReference type="AlphaFoldDB" id="A0A316C5T3"/>
<feature type="domain" description="ABC transporter" evidence="6">
    <location>
        <begin position="6"/>
        <end position="239"/>
    </location>
</feature>
<dbReference type="GO" id="GO:0016887">
    <property type="term" value="F:ATP hydrolysis activity"/>
    <property type="evidence" value="ECO:0007669"/>
    <property type="project" value="InterPro"/>
</dbReference>
<dbReference type="Proteomes" id="UP000245396">
    <property type="component" value="Unassembled WGS sequence"/>
</dbReference>
<organism evidence="7 8">
    <name type="scientific">Pseudaminobacter salicylatoxidans</name>
    <dbReference type="NCBI Taxonomy" id="93369"/>
    <lineage>
        <taxon>Bacteria</taxon>
        <taxon>Pseudomonadati</taxon>
        <taxon>Pseudomonadota</taxon>
        <taxon>Alphaproteobacteria</taxon>
        <taxon>Hyphomicrobiales</taxon>
        <taxon>Phyllobacteriaceae</taxon>
        <taxon>Pseudaminobacter</taxon>
    </lineage>
</organism>
<dbReference type="RefSeq" id="WP_109612466.1">
    <property type="nucleotide sequence ID" value="NZ_QGGG01000005.1"/>
</dbReference>
<dbReference type="GO" id="GO:0015807">
    <property type="term" value="P:L-amino acid transport"/>
    <property type="evidence" value="ECO:0007669"/>
    <property type="project" value="TreeGrafter"/>
</dbReference>
<dbReference type="EMBL" id="QGGG01000005">
    <property type="protein sequence ID" value="PWJ84386.1"/>
    <property type="molecule type" value="Genomic_DNA"/>
</dbReference>
<keyword evidence="8" id="KW-1185">Reference proteome</keyword>
<evidence type="ECO:0000313" key="7">
    <source>
        <dbReference type="EMBL" id="PWJ84386.1"/>
    </source>
</evidence>
<dbReference type="PANTHER" id="PTHR43820">
    <property type="entry name" value="HIGH-AFFINITY BRANCHED-CHAIN AMINO ACID TRANSPORT ATP-BINDING PROTEIN LIVF"/>
    <property type="match status" value="1"/>
</dbReference>
<dbReference type="InterPro" id="IPR027417">
    <property type="entry name" value="P-loop_NTPase"/>
</dbReference>
<evidence type="ECO:0000256" key="2">
    <source>
        <dbReference type="ARBA" id="ARBA00022448"/>
    </source>
</evidence>
<evidence type="ECO:0000313" key="8">
    <source>
        <dbReference type="Proteomes" id="UP000245396"/>
    </source>
</evidence>
<dbReference type="InterPro" id="IPR017871">
    <property type="entry name" value="ABC_transporter-like_CS"/>
</dbReference>
<dbReference type="Gene3D" id="3.40.50.300">
    <property type="entry name" value="P-loop containing nucleotide triphosphate hydrolases"/>
    <property type="match status" value="1"/>
</dbReference>
<dbReference type="InterPro" id="IPR052156">
    <property type="entry name" value="BCAA_Transport_ATP-bd_LivF"/>
</dbReference>
<evidence type="ECO:0000256" key="4">
    <source>
        <dbReference type="ARBA" id="ARBA00022840"/>
    </source>
</evidence>
<dbReference type="InterPro" id="IPR003439">
    <property type="entry name" value="ABC_transporter-like_ATP-bd"/>
</dbReference>
<keyword evidence="4 7" id="KW-0067">ATP-binding</keyword>
<dbReference type="OrthoDB" id="9806149at2"/>
<dbReference type="GO" id="GO:0015658">
    <property type="term" value="F:branched-chain amino acid transmembrane transporter activity"/>
    <property type="evidence" value="ECO:0007669"/>
    <property type="project" value="TreeGrafter"/>
</dbReference>
<accession>A0A316C5T3</accession>
<gene>
    <name evidence="7" type="ORF">C7441_1052</name>
</gene>
<evidence type="ECO:0000256" key="1">
    <source>
        <dbReference type="ARBA" id="ARBA00005417"/>
    </source>
</evidence>
<dbReference type="GO" id="GO:0005524">
    <property type="term" value="F:ATP binding"/>
    <property type="evidence" value="ECO:0007669"/>
    <property type="project" value="UniProtKB-KW"/>
</dbReference>
<reference evidence="7 8" key="1">
    <citation type="submission" date="2018-05" db="EMBL/GenBank/DDBJ databases">
        <title>Genomic Encyclopedia of Type Strains, Phase IV (KMG-IV): sequencing the most valuable type-strain genomes for metagenomic binning, comparative biology and taxonomic classification.</title>
        <authorList>
            <person name="Goeker M."/>
        </authorList>
    </citation>
    <scope>NUCLEOTIDE SEQUENCE [LARGE SCALE GENOMIC DNA]</scope>
    <source>
        <strain evidence="7 8">DSM 6986</strain>
    </source>
</reference>
<comment type="similarity">
    <text evidence="1">Belongs to the ABC transporter superfamily.</text>
</comment>
<dbReference type="PROSITE" id="PS50893">
    <property type="entry name" value="ABC_TRANSPORTER_2"/>
    <property type="match status" value="1"/>
</dbReference>
<sequence>MTETVLSVAGLTVSYGSHVALRGIDMEARRGEIVAILGSNGAGKSSLLKAIAGLVGKGMEAQVAVGGKDLSLLDPHEIVEAGISLVPEGRGLFGDLTVAENLRLGAFARRARAGEPERLAKVFSMFPRLGERHVQLSRTMSGGEQQMLAIGRALMAAPDFVLLDEPSLGLAPVVTQQLFMTLRRIADEGTGIVLVEQNTRASLKIADRAYLMENGHIVGGGSAADLGADPAVQRAYLGLAGDGAAARQM</sequence>
<proteinExistence type="inferred from homology"/>
<dbReference type="SUPFAM" id="SSF52540">
    <property type="entry name" value="P-loop containing nucleoside triphosphate hydrolases"/>
    <property type="match status" value="1"/>
</dbReference>
<dbReference type="PROSITE" id="PS00211">
    <property type="entry name" value="ABC_TRANSPORTER_1"/>
    <property type="match status" value="1"/>
</dbReference>
<comment type="caution">
    <text evidence="7">The sequence shown here is derived from an EMBL/GenBank/DDBJ whole genome shotgun (WGS) entry which is preliminary data.</text>
</comment>
<keyword evidence="2" id="KW-0813">Transport</keyword>
<evidence type="ECO:0000256" key="3">
    <source>
        <dbReference type="ARBA" id="ARBA00022741"/>
    </source>
</evidence>
<protein>
    <submittedName>
        <fullName evidence="7">Amino acid/amide ABC transporter ATP-binding protein 2 (HAAT family)</fullName>
    </submittedName>
</protein>
<dbReference type="STRING" id="1192868.GCA_000304395_01959"/>
<name>A0A316C5T3_PSESE</name>
<evidence type="ECO:0000259" key="6">
    <source>
        <dbReference type="PROSITE" id="PS50893"/>
    </source>
</evidence>
<dbReference type="CDD" id="cd03224">
    <property type="entry name" value="ABC_TM1139_LivF_branched"/>
    <property type="match status" value="1"/>
</dbReference>
<keyword evidence="5" id="KW-0029">Amino-acid transport</keyword>
<dbReference type="InterPro" id="IPR003593">
    <property type="entry name" value="AAA+_ATPase"/>
</dbReference>